<name>A0A9J6DJ89_RHIMP</name>
<dbReference type="Proteomes" id="UP000821866">
    <property type="component" value="Chromosome 7"/>
</dbReference>
<organism evidence="2 3">
    <name type="scientific">Rhipicephalus microplus</name>
    <name type="common">Cattle tick</name>
    <name type="synonym">Boophilus microplus</name>
    <dbReference type="NCBI Taxonomy" id="6941"/>
    <lineage>
        <taxon>Eukaryota</taxon>
        <taxon>Metazoa</taxon>
        <taxon>Ecdysozoa</taxon>
        <taxon>Arthropoda</taxon>
        <taxon>Chelicerata</taxon>
        <taxon>Arachnida</taxon>
        <taxon>Acari</taxon>
        <taxon>Parasitiformes</taxon>
        <taxon>Ixodida</taxon>
        <taxon>Ixodoidea</taxon>
        <taxon>Ixodidae</taxon>
        <taxon>Rhipicephalinae</taxon>
        <taxon>Rhipicephalus</taxon>
        <taxon>Boophilus</taxon>
    </lineage>
</organism>
<keyword evidence="3" id="KW-1185">Reference proteome</keyword>
<accession>A0A9J6DJ89</accession>
<evidence type="ECO:0000313" key="2">
    <source>
        <dbReference type="EMBL" id="KAH8021929.1"/>
    </source>
</evidence>
<proteinExistence type="predicted"/>
<evidence type="ECO:0000256" key="1">
    <source>
        <dbReference type="SAM" id="MobiDB-lite"/>
    </source>
</evidence>
<dbReference type="EMBL" id="JABSTU010000009">
    <property type="protein sequence ID" value="KAH8021929.1"/>
    <property type="molecule type" value="Genomic_DNA"/>
</dbReference>
<gene>
    <name evidence="2" type="ORF">HPB51_018778</name>
</gene>
<evidence type="ECO:0000313" key="3">
    <source>
        <dbReference type="Proteomes" id="UP000821866"/>
    </source>
</evidence>
<feature type="region of interest" description="Disordered" evidence="1">
    <location>
        <begin position="86"/>
        <end position="117"/>
    </location>
</feature>
<dbReference type="AlphaFoldDB" id="A0A9J6DJ89"/>
<reference evidence="2" key="2">
    <citation type="submission" date="2021-09" db="EMBL/GenBank/DDBJ databases">
        <authorList>
            <person name="Jia N."/>
            <person name="Wang J."/>
            <person name="Shi W."/>
            <person name="Du L."/>
            <person name="Sun Y."/>
            <person name="Zhan W."/>
            <person name="Jiang J."/>
            <person name="Wang Q."/>
            <person name="Zhang B."/>
            <person name="Ji P."/>
            <person name="Sakyi L.B."/>
            <person name="Cui X."/>
            <person name="Yuan T."/>
            <person name="Jiang B."/>
            <person name="Yang W."/>
            <person name="Lam T.T.-Y."/>
            <person name="Chang Q."/>
            <person name="Ding S."/>
            <person name="Wang X."/>
            <person name="Zhu J."/>
            <person name="Ruan X."/>
            <person name="Zhao L."/>
            <person name="Wei J."/>
            <person name="Que T."/>
            <person name="Du C."/>
            <person name="Cheng J."/>
            <person name="Dai P."/>
            <person name="Han X."/>
            <person name="Huang E."/>
            <person name="Gao Y."/>
            <person name="Liu J."/>
            <person name="Shao H."/>
            <person name="Ye R."/>
            <person name="Li L."/>
            <person name="Wei W."/>
            <person name="Wang X."/>
            <person name="Wang C."/>
            <person name="Huo Q."/>
            <person name="Li W."/>
            <person name="Guo W."/>
            <person name="Chen H."/>
            <person name="Chen S."/>
            <person name="Zhou L."/>
            <person name="Zhou L."/>
            <person name="Ni X."/>
            <person name="Tian J."/>
            <person name="Zhou Y."/>
            <person name="Sheng Y."/>
            <person name="Liu T."/>
            <person name="Pan Y."/>
            <person name="Xia L."/>
            <person name="Li J."/>
            <person name="Zhao F."/>
            <person name="Cao W."/>
        </authorList>
    </citation>
    <scope>NUCLEOTIDE SEQUENCE</scope>
    <source>
        <strain evidence="2">Rmic-2018</strain>
        <tissue evidence="2">Larvae</tissue>
    </source>
</reference>
<feature type="compositionally biased region" description="Basic and acidic residues" evidence="1">
    <location>
        <begin position="86"/>
        <end position="97"/>
    </location>
</feature>
<comment type="caution">
    <text evidence="2">The sequence shown here is derived from an EMBL/GenBank/DDBJ whole genome shotgun (WGS) entry which is preliminary data.</text>
</comment>
<sequence length="225" mass="24549">MAKENQASLKNSKFKCKPKKPNRDKEPSSSSNPNENKVAVLRDAEVRCHCEAVHNDQSVAAGRCSVSARERLGKPPMKLGVGRVTSKEKEINKKGKEGGGGGVRRSVERQRGRGQGKFGGKDRHFLYIRTCVAPVASRPPPFLALLFFDSCSNLLLQALVGAAGSKCQRRLAQAICGPVSPSECSFMCNLSRCIIDEHRLPFSLSACRRGLTCSCRWTACRSVSL</sequence>
<reference evidence="2" key="1">
    <citation type="journal article" date="2020" name="Cell">
        <title>Large-Scale Comparative Analyses of Tick Genomes Elucidate Their Genetic Diversity and Vector Capacities.</title>
        <authorList>
            <consortium name="Tick Genome and Microbiome Consortium (TIGMIC)"/>
            <person name="Jia N."/>
            <person name="Wang J."/>
            <person name="Shi W."/>
            <person name="Du L."/>
            <person name="Sun Y."/>
            <person name="Zhan W."/>
            <person name="Jiang J.F."/>
            <person name="Wang Q."/>
            <person name="Zhang B."/>
            <person name="Ji P."/>
            <person name="Bell-Sakyi L."/>
            <person name="Cui X.M."/>
            <person name="Yuan T.T."/>
            <person name="Jiang B.G."/>
            <person name="Yang W.F."/>
            <person name="Lam T.T."/>
            <person name="Chang Q.C."/>
            <person name="Ding S.J."/>
            <person name="Wang X.J."/>
            <person name="Zhu J.G."/>
            <person name="Ruan X.D."/>
            <person name="Zhao L."/>
            <person name="Wei J.T."/>
            <person name="Ye R.Z."/>
            <person name="Que T.C."/>
            <person name="Du C.H."/>
            <person name="Zhou Y.H."/>
            <person name="Cheng J.X."/>
            <person name="Dai P.F."/>
            <person name="Guo W.B."/>
            <person name="Han X.H."/>
            <person name="Huang E.J."/>
            <person name="Li L.F."/>
            <person name="Wei W."/>
            <person name="Gao Y.C."/>
            <person name="Liu J.Z."/>
            <person name="Shao H.Z."/>
            <person name="Wang X."/>
            <person name="Wang C.C."/>
            <person name="Yang T.C."/>
            <person name="Huo Q.B."/>
            <person name="Li W."/>
            <person name="Chen H.Y."/>
            <person name="Chen S.E."/>
            <person name="Zhou L.G."/>
            <person name="Ni X.B."/>
            <person name="Tian J.H."/>
            <person name="Sheng Y."/>
            <person name="Liu T."/>
            <person name="Pan Y.S."/>
            <person name="Xia L.Y."/>
            <person name="Li J."/>
            <person name="Zhao F."/>
            <person name="Cao W.C."/>
        </authorList>
    </citation>
    <scope>NUCLEOTIDE SEQUENCE</scope>
    <source>
        <strain evidence="2">Rmic-2018</strain>
    </source>
</reference>
<protein>
    <submittedName>
        <fullName evidence="2">Uncharacterized protein</fullName>
    </submittedName>
</protein>
<feature type="region of interest" description="Disordered" evidence="1">
    <location>
        <begin position="1"/>
        <end position="38"/>
    </location>
</feature>